<sequence>MVWFLEGLCFLPTFLIIWSSSTFLVNYLIAVLRGDVDVVFPYISDTGVNPPERCIFGFMATISAFAGFTTMFARYKFVQKLIEEKDVVSPCLNFTTLVLAVCSCAGMCVVATFQETETRIVHYIGASAFFICGMIYIILQTMISYKAHPYGSSKLMCHIRAIFSLVALLAVPTTIFSALMTLFDWTQDQDYQLHVVCAVSEWTSAFTFVFFFFTYIQEFKQFTLRVDVQLLGFT</sequence>
<dbReference type="InterPro" id="IPR019402">
    <property type="entry name" value="CWH43_N"/>
</dbReference>
<dbReference type="InterPro" id="IPR050911">
    <property type="entry name" value="DRAM/TMEM150_Autophagy_Mod"/>
</dbReference>
<comment type="similarity">
    <text evidence="2">Belongs to the DRAM/TMEM150 family.</text>
</comment>
<organism evidence="8 9">
    <name type="scientific">Hemibagrus wyckioides</name>
    <dbReference type="NCBI Taxonomy" id="337641"/>
    <lineage>
        <taxon>Eukaryota</taxon>
        <taxon>Metazoa</taxon>
        <taxon>Chordata</taxon>
        <taxon>Craniata</taxon>
        <taxon>Vertebrata</taxon>
        <taxon>Euteleostomi</taxon>
        <taxon>Actinopterygii</taxon>
        <taxon>Neopterygii</taxon>
        <taxon>Teleostei</taxon>
        <taxon>Ostariophysi</taxon>
        <taxon>Siluriformes</taxon>
        <taxon>Bagridae</taxon>
        <taxon>Hemibagrus</taxon>
    </lineage>
</organism>
<dbReference type="GO" id="GO:0005764">
    <property type="term" value="C:lysosome"/>
    <property type="evidence" value="ECO:0007669"/>
    <property type="project" value="TreeGrafter"/>
</dbReference>
<keyword evidence="9" id="KW-1185">Reference proteome</keyword>
<comment type="caution">
    <text evidence="8">The sequence shown here is derived from an EMBL/GenBank/DDBJ whole genome shotgun (WGS) entry which is preliminary data.</text>
</comment>
<accession>A0A9D3NN22</accession>
<dbReference type="Pfam" id="PF10277">
    <property type="entry name" value="Frag1"/>
    <property type="match status" value="1"/>
</dbReference>
<reference evidence="8 9" key="1">
    <citation type="submission" date="2021-06" db="EMBL/GenBank/DDBJ databases">
        <title>Chromosome-level genome assembly of the red-tail catfish (Hemibagrus wyckioides).</title>
        <authorList>
            <person name="Shao F."/>
        </authorList>
    </citation>
    <scope>NUCLEOTIDE SEQUENCE [LARGE SCALE GENOMIC DNA]</scope>
    <source>
        <strain evidence="8">EC202008001</strain>
        <tissue evidence="8">Blood</tissue>
    </source>
</reference>
<comment type="subcellular location">
    <subcellularLocation>
        <location evidence="1">Endomembrane system</location>
        <topology evidence="1">Multi-pass membrane protein</topology>
    </subcellularLocation>
</comment>
<evidence type="ECO:0000313" key="8">
    <source>
        <dbReference type="EMBL" id="KAG7324208.1"/>
    </source>
</evidence>
<feature type="transmembrane region" description="Helical" evidence="6">
    <location>
        <begin position="94"/>
        <end position="114"/>
    </location>
</feature>
<feature type="transmembrane region" description="Helical" evidence="6">
    <location>
        <begin position="191"/>
        <end position="216"/>
    </location>
</feature>
<evidence type="ECO:0000259" key="7">
    <source>
        <dbReference type="Pfam" id="PF10277"/>
    </source>
</evidence>
<dbReference type="PANTHER" id="PTHR21324">
    <property type="entry name" value="FASTING-INDUCIBLE INTEGRAL MEMBRANE PROTEIN TM6P1-RELATED"/>
    <property type="match status" value="1"/>
</dbReference>
<dbReference type="GO" id="GO:0010506">
    <property type="term" value="P:regulation of autophagy"/>
    <property type="evidence" value="ECO:0007669"/>
    <property type="project" value="TreeGrafter"/>
</dbReference>
<name>A0A9D3NN22_9TELE</name>
<evidence type="ECO:0000313" key="9">
    <source>
        <dbReference type="Proteomes" id="UP000824219"/>
    </source>
</evidence>
<evidence type="ECO:0000256" key="6">
    <source>
        <dbReference type="SAM" id="Phobius"/>
    </source>
</evidence>
<dbReference type="AlphaFoldDB" id="A0A9D3NN22"/>
<dbReference type="OrthoDB" id="191706at2759"/>
<feature type="domain" description="CWH43-like N-terminal" evidence="7">
    <location>
        <begin position="9"/>
        <end position="221"/>
    </location>
</feature>
<keyword evidence="4 6" id="KW-1133">Transmembrane helix</keyword>
<feature type="transmembrane region" description="Helical" evidence="6">
    <location>
        <begin position="120"/>
        <end position="139"/>
    </location>
</feature>
<feature type="transmembrane region" description="Helical" evidence="6">
    <location>
        <begin position="159"/>
        <end position="179"/>
    </location>
</feature>
<dbReference type="Proteomes" id="UP000824219">
    <property type="component" value="Linkage Group LG14"/>
</dbReference>
<dbReference type="EMBL" id="JAHKSW010000014">
    <property type="protein sequence ID" value="KAG7324208.1"/>
    <property type="molecule type" value="Genomic_DNA"/>
</dbReference>
<feature type="transmembrane region" description="Helical" evidence="6">
    <location>
        <begin position="55"/>
        <end position="73"/>
    </location>
</feature>
<evidence type="ECO:0000256" key="4">
    <source>
        <dbReference type="ARBA" id="ARBA00022989"/>
    </source>
</evidence>
<protein>
    <recommendedName>
        <fullName evidence="7">CWH43-like N-terminal domain-containing protein</fullName>
    </recommendedName>
</protein>
<dbReference type="PANTHER" id="PTHR21324:SF11">
    <property type="entry name" value="DNA DAMAGE-REGULATED AUTOPHAGY MODULATOR PROTEIN 1"/>
    <property type="match status" value="1"/>
</dbReference>
<evidence type="ECO:0000256" key="2">
    <source>
        <dbReference type="ARBA" id="ARBA00006565"/>
    </source>
</evidence>
<evidence type="ECO:0000256" key="5">
    <source>
        <dbReference type="ARBA" id="ARBA00023136"/>
    </source>
</evidence>
<keyword evidence="5 6" id="KW-0472">Membrane</keyword>
<evidence type="ECO:0000256" key="3">
    <source>
        <dbReference type="ARBA" id="ARBA00022692"/>
    </source>
</evidence>
<dbReference type="GO" id="GO:0012505">
    <property type="term" value="C:endomembrane system"/>
    <property type="evidence" value="ECO:0007669"/>
    <property type="project" value="UniProtKB-SubCell"/>
</dbReference>
<keyword evidence="3 6" id="KW-0812">Transmembrane</keyword>
<proteinExistence type="inferred from homology"/>
<feature type="transmembrane region" description="Helical" evidence="6">
    <location>
        <begin position="7"/>
        <end position="29"/>
    </location>
</feature>
<gene>
    <name evidence="8" type="ORF">KOW79_012224</name>
</gene>
<evidence type="ECO:0000256" key="1">
    <source>
        <dbReference type="ARBA" id="ARBA00004127"/>
    </source>
</evidence>